<feature type="region of interest" description="Disordered" evidence="2">
    <location>
        <begin position="1"/>
        <end position="77"/>
    </location>
</feature>
<dbReference type="InterPro" id="IPR039643">
    <property type="entry name" value="DhaM"/>
</dbReference>
<dbReference type="Proteomes" id="UP001611548">
    <property type="component" value="Unassembled WGS sequence"/>
</dbReference>
<dbReference type="EMBL" id="JBIRWE010000004">
    <property type="protein sequence ID" value="MFI1964981.1"/>
    <property type="molecule type" value="Genomic_DNA"/>
</dbReference>
<dbReference type="RefSeq" id="WP_398718329.1">
    <property type="nucleotide sequence ID" value="NZ_JBIRWE010000004.1"/>
</dbReference>
<evidence type="ECO:0000313" key="4">
    <source>
        <dbReference type="EMBL" id="MFI1964981.1"/>
    </source>
</evidence>
<evidence type="ECO:0000313" key="5">
    <source>
        <dbReference type="Proteomes" id="UP001611548"/>
    </source>
</evidence>
<dbReference type="PROSITE" id="PS51096">
    <property type="entry name" value="PTS_EIIA_TYPE_4"/>
    <property type="match status" value="1"/>
</dbReference>
<comment type="caution">
    <text evidence="4">The sequence shown here is derived from an EMBL/GenBank/DDBJ whole genome shotgun (WGS) entry which is preliminary data.</text>
</comment>
<keyword evidence="4" id="KW-0418">Kinase</keyword>
<organism evidence="4 5">
    <name type="scientific">Streptomyces pathocidini</name>
    <dbReference type="NCBI Taxonomy" id="1650571"/>
    <lineage>
        <taxon>Bacteria</taxon>
        <taxon>Bacillati</taxon>
        <taxon>Actinomycetota</taxon>
        <taxon>Actinomycetes</taxon>
        <taxon>Kitasatosporales</taxon>
        <taxon>Streptomycetaceae</taxon>
        <taxon>Streptomyces</taxon>
    </lineage>
</organism>
<dbReference type="Pfam" id="PF03610">
    <property type="entry name" value="EIIA-man"/>
    <property type="match status" value="1"/>
</dbReference>
<dbReference type="SUPFAM" id="SSF53062">
    <property type="entry name" value="PTS system fructose IIA component-like"/>
    <property type="match status" value="1"/>
</dbReference>
<dbReference type="GO" id="GO:0016301">
    <property type="term" value="F:kinase activity"/>
    <property type="evidence" value="ECO:0007669"/>
    <property type="project" value="UniProtKB-KW"/>
</dbReference>
<reference evidence="4 5" key="1">
    <citation type="submission" date="2024-10" db="EMBL/GenBank/DDBJ databases">
        <title>The Natural Products Discovery Center: Release of the First 8490 Sequenced Strains for Exploring Actinobacteria Biosynthetic Diversity.</title>
        <authorList>
            <person name="Kalkreuter E."/>
            <person name="Kautsar S.A."/>
            <person name="Yang D."/>
            <person name="Bader C.D."/>
            <person name="Teijaro C.N."/>
            <person name="Fluegel L."/>
            <person name="Davis C.M."/>
            <person name="Simpson J.R."/>
            <person name="Lauterbach L."/>
            <person name="Steele A.D."/>
            <person name="Gui C."/>
            <person name="Meng S."/>
            <person name="Li G."/>
            <person name="Viehrig K."/>
            <person name="Ye F."/>
            <person name="Su P."/>
            <person name="Kiefer A.F."/>
            <person name="Nichols A."/>
            <person name="Cepeda A.J."/>
            <person name="Yan W."/>
            <person name="Fan B."/>
            <person name="Jiang Y."/>
            <person name="Adhikari A."/>
            <person name="Zheng C.-J."/>
            <person name="Schuster L."/>
            <person name="Cowan T.M."/>
            <person name="Smanski M.J."/>
            <person name="Chevrette M.G."/>
            <person name="De Carvalho L.P.S."/>
            <person name="Shen B."/>
        </authorList>
    </citation>
    <scope>NUCLEOTIDE SEQUENCE [LARGE SCALE GENOMIC DNA]</scope>
    <source>
        <strain evidence="4 5">NPDC020327</strain>
    </source>
</reference>
<accession>A0ABW7USZ6</accession>
<dbReference type="InterPro" id="IPR004701">
    <property type="entry name" value="PTS_EIIA_man-typ"/>
</dbReference>
<feature type="compositionally biased region" description="Basic and acidic residues" evidence="2">
    <location>
        <begin position="1"/>
        <end position="11"/>
    </location>
</feature>
<feature type="compositionally biased region" description="Low complexity" evidence="2">
    <location>
        <begin position="35"/>
        <end position="68"/>
    </location>
</feature>
<gene>
    <name evidence="4" type="ORF">ACH429_12840</name>
</gene>
<dbReference type="PANTHER" id="PTHR38594">
    <property type="entry name" value="PEP-DEPENDENT DIHYDROXYACETONE KINASE, PHOSPHORYL DONOR SUBUNIT DHAM"/>
    <property type="match status" value="1"/>
</dbReference>
<feature type="domain" description="PTS EIIA type-4" evidence="3">
    <location>
        <begin position="81"/>
        <end position="213"/>
    </location>
</feature>
<keyword evidence="1" id="KW-0808">Transferase</keyword>
<sequence>MGAAVEDRRGESGAGQAGSRETGAGEAGGGETRAGETAAGRAQAGEALGGRALAGAAAPPEAASQPEPAAEPAPEPAAEPRVGLVLVSHSRDLAVSAAELAKALVGTGDPAPVAPAGGVEDGGIGTSAVLIRDAVKRVDAGRGVVLVCDMGSAVLTVKALLAETGTDALPANVRIADAPFVEGAVAALVTASTGADLDAVLAATDDARTYRKL</sequence>
<proteinExistence type="predicted"/>
<dbReference type="PANTHER" id="PTHR38594:SF1">
    <property type="entry name" value="PEP-DEPENDENT DIHYDROXYACETONE KINASE, PHOSPHORYL DONOR SUBUNIT DHAM"/>
    <property type="match status" value="1"/>
</dbReference>
<protein>
    <submittedName>
        <fullName evidence="4">PTS-dependent dihydroxyacetone kinase phosphotransferase subunit DhaM</fullName>
    </submittedName>
</protein>
<dbReference type="InterPro" id="IPR036662">
    <property type="entry name" value="PTS_EIIA_man-typ_sf"/>
</dbReference>
<evidence type="ECO:0000259" key="3">
    <source>
        <dbReference type="PROSITE" id="PS51096"/>
    </source>
</evidence>
<name>A0ABW7USZ6_9ACTN</name>
<evidence type="ECO:0000256" key="2">
    <source>
        <dbReference type="SAM" id="MobiDB-lite"/>
    </source>
</evidence>
<keyword evidence="5" id="KW-1185">Reference proteome</keyword>
<dbReference type="Gene3D" id="3.40.50.510">
    <property type="entry name" value="Phosphotransferase system, mannose-type IIA component"/>
    <property type="match status" value="1"/>
</dbReference>
<evidence type="ECO:0000256" key="1">
    <source>
        <dbReference type="ARBA" id="ARBA00022679"/>
    </source>
</evidence>